<proteinExistence type="predicted"/>
<organism evidence="2">
    <name type="scientific">Rhizophora mucronata</name>
    <name type="common">Asiatic mangrove</name>
    <dbReference type="NCBI Taxonomy" id="61149"/>
    <lineage>
        <taxon>Eukaryota</taxon>
        <taxon>Viridiplantae</taxon>
        <taxon>Streptophyta</taxon>
        <taxon>Embryophyta</taxon>
        <taxon>Tracheophyta</taxon>
        <taxon>Spermatophyta</taxon>
        <taxon>Magnoliopsida</taxon>
        <taxon>eudicotyledons</taxon>
        <taxon>Gunneridae</taxon>
        <taxon>Pentapetalae</taxon>
        <taxon>rosids</taxon>
        <taxon>fabids</taxon>
        <taxon>Malpighiales</taxon>
        <taxon>Rhizophoraceae</taxon>
        <taxon>Rhizophora</taxon>
    </lineage>
</organism>
<dbReference type="AlphaFoldDB" id="A0A2P2ISP7"/>
<dbReference type="EMBL" id="GGEC01003770">
    <property type="protein sequence ID" value="MBW84253.1"/>
    <property type="molecule type" value="Transcribed_RNA"/>
</dbReference>
<evidence type="ECO:0000313" key="2">
    <source>
        <dbReference type="EMBL" id="MBW84253.1"/>
    </source>
</evidence>
<protein>
    <submittedName>
        <fullName evidence="2">WRKY transcription factor 31</fullName>
    </submittedName>
</protein>
<feature type="region of interest" description="Disordered" evidence="1">
    <location>
        <begin position="39"/>
        <end position="60"/>
    </location>
</feature>
<feature type="compositionally biased region" description="Polar residues" evidence="1">
    <location>
        <begin position="46"/>
        <end position="60"/>
    </location>
</feature>
<name>A0A2P2ISP7_RHIMU</name>
<evidence type="ECO:0000256" key="1">
    <source>
        <dbReference type="SAM" id="MobiDB-lite"/>
    </source>
</evidence>
<reference evidence="2" key="1">
    <citation type="submission" date="2018-02" db="EMBL/GenBank/DDBJ databases">
        <title>Rhizophora mucronata_Transcriptome.</title>
        <authorList>
            <person name="Meera S.P."/>
            <person name="Sreeshan A."/>
            <person name="Augustine A."/>
        </authorList>
    </citation>
    <scope>NUCLEOTIDE SEQUENCE</scope>
    <source>
        <tissue evidence="2">Leaf</tissue>
    </source>
</reference>
<accession>A0A2P2ISP7</accession>
<sequence>MMCLILSRLQMRGPIQDHLKTMASLRWCHMIIRMGKRLVEKEKRAPSQNHKVGTPTRSEN</sequence>